<gene>
    <name evidence="2" type="ORF">ACFS2C_24875</name>
</gene>
<keyword evidence="1" id="KW-0812">Transmembrane</keyword>
<dbReference type="Proteomes" id="UP001597478">
    <property type="component" value="Unassembled WGS sequence"/>
</dbReference>
<comment type="caution">
    <text evidence="2">The sequence shown here is derived from an EMBL/GenBank/DDBJ whole genome shotgun (WGS) entry which is preliminary data.</text>
</comment>
<protein>
    <recommendedName>
        <fullName evidence="4">LPXTG cell wall anchor domain-containing protein</fullName>
    </recommendedName>
</protein>
<organism evidence="2 3">
    <name type="scientific">Prauserella oleivorans</name>
    <dbReference type="NCBI Taxonomy" id="1478153"/>
    <lineage>
        <taxon>Bacteria</taxon>
        <taxon>Bacillati</taxon>
        <taxon>Actinomycetota</taxon>
        <taxon>Actinomycetes</taxon>
        <taxon>Pseudonocardiales</taxon>
        <taxon>Pseudonocardiaceae</taxon>
        <taxon>Prauserella</taxon>
    </lineage>
</organism>
<keyword evidence="1" id="KW-1133">Transmembrane helix</keyword>
<accession>A0ABW5WHL4</accession>
<keyword evidence="1" id="KW-0472">Membrane</keyword>
<reference evidence="3" key="1">
    <citation type="journal article" date="2019" name="Int. J. Syst. Evol. Microbiol.">
        <title>The Global Catalogue of Microorganisms (GCM) 10K type strain sequencing project: providing services to taxonomists for standard genome sequencing and annotation.</title>
        <authorList>
            <consortium name="The Broad Institute Genomics Platform"/>
            <consortium name="The Broad Institute Genome Sequencing Center for Infectious Disease"/>
            <person name="Wu L."/>
            <person name="Ma J."/>
        </authorList>
    </citation>
    <scope>NUCLEOTIDE SEQUENCE [LARGE SCALE GENOMIC DNA]</scope>
    <source>
        <strain evidence="3">IBRC-M 10906</strain>
    </source>
</reference>
<dbReference type="EMBL" id="JBHUOF010000048">
    <property type="protein sequence ID" value="MFD2802627.1"/>
    <property type="molecule type" value="Genomic_DNA"/>
</dbReference>
<evidence type="ECO:0000313" key="2">
    <source>
        <dbReference type="EMBL" id="MFD2802627.1"/>
    </source>
</evidence>
<sequence>MQLAQEATGLGTTALTLASIATVTAALVLLIINVRRNRRK</sequence>
<feature type="transmembrane region" description="Helical" evidence="1">
    <location>
        <begin position="12"/>
        <end position="34"/>
    </location>
</feature>
<dbReference type="RefSeq" id="WP_377394041.1">
    <property type="nucleotide sequence ID" value="NZ_JBHSAN010000052.1"/>
</dbReference>
<evidence type="ECO:0000256" key="1">
    <source>
        <dbReference type="SAM" id="Phobius"/>
    </source>
</evidence>
<evidence type="ECO:0000313" key="3">
    <source>
        <dbReference type="Proteomes" id="UP001597478"/>
    </source>
</evidence>
<proteinExistence type="predicted"/>
<keyword evidence="3" id="KW-1185">Reference proteome</keyword>
<evidence type="ECO:0008006" key="4">
    <source>
        <dbReference type="Google" id="ProtNLM"/>
    </source>
</evidence>
<name>A0ABW5WHL4_9PSEU</name>